<dbReference type="GO" id="GO:0005886">
    <property type="term" value="C:plasma membrane"/>
    <property type="evidence" value="ECO:0007669"/>
    <property type="project" value="UniProtKB-SubCell"/>
</dbReference>
<dbReference type="Gene3D" id="1.10.3470.10">
    <property type="entry name" value="ABC transporter involved in vitamin B12 uptake, BtuC"/>
    <property type="match status" value="1"/>
</dbReference>
<dbReference type="PANTHER" id="PTHR30472">
    <property type="entry name" value="FERRIC ENTEROBACTIN TRANSPORT SYSTEM PERMEASE PROTEIN"/>
    <property type="match status" value="1"/>
</dbReference>
<evidence type="ECO:0000256" key="7">
    <source>
        <dbReference type="ARBA" id="ARBA00023136"/>
    </source>
</evidence>
<organism evidence="10 11">
    <name type="scientific">Streptomonospora salina</name>
    <dbReference type="NCBI Taxonomy" id="104205"/>
    <lineage>
        <taxon>Bacteria</taxon>
        <taxon>Bacillati</taxon>
        <taxon>Actinomycetota</taxon>
        <taxon>Actinomycetes</taxon>
        <taxon>Streptosporangiales</taxon>
        <taxon>Nocardiopsidaceae</taxon>
        <taxon>Streptomonospora</taxon>
    </lineage>
</organism>
<feature type="transmembrane region" description="Helical" evidence="9">
    <location>
        <begin position="300"/>
        <end position="322"/>
    </location>
</feature>
<feature type="transmembrane region" description="Helical" evidence="9">
    <location>
        <begin position="170"/>
        <end position="191"/>
    </location>
</feature>
<dbReference type="GO" id="GO:0033214">
    <property type="term" value="P:siderophore-iron import into cell"/>
    <property type="evidence" value="ECO:0007669"/>
    <property type="project" value="TreeGrafter"/>
</dbReference>
<feature type="transmembrane region" description="Helical" evidence="9">
    <location>
        <begin position="112"/>
        <end position="133"/>
    </location>
</feature>
<feature type="transmembrane region" description="Helical" evidence="9">
    <location>
        <begin position="261"/>
        <end position="288"/>
    </location>
</feature>
<keyword evidence="7 9" id="KW-0472">Membrane</keyword>
<feature type="transmembrane region" description="Helical" evidence="9">
    <location>
        <begin position="328"/>
        <end position="346"/>
    </location>
</feature>
<evidence type="ECO:0000256" key="3">
    <source>
        <dbReference type="ARBA" id="ARBA00022448"/>
    </source>
</evidence>
<evidence type="ECO:0000313" key="11">
    <source>
        <dbReference type="Proteomes" id="UP000578077"/>
    </source>
</evidence>
<keyword evidence="11" id="KW-1185">Reference proteome</keyword>
<evidence type="ECO:0000256" key="2">
    <source>
        <dbReference type="ARBA" id="ARBA00007935"/>
    </source>
</evidence>
<dbReference type="FunFam" id="1.10.3470.10:FF:000001">
    <property type="entry name" value="Vitamin B12 ABC transporter permease BtuC"/>
    <property type="match status" value="1"/>
</dbReference>
<dbReference type="Proteomes" id="UP000578077">
    <property type="component" value="Unassembled WGS sequence"/>
</dbReference>
<keyword evidence="3" id="KW-0813">Transport</keyword>
<dbReference type="GO" id="GO:0022857">
    <property type="term" value="F:transmembrane transporter activity"/>
    <property type="evidence" value="ECO:0007669"/>
    <property type="project" value="InterPro"/>
</dbReference>
<evidence type="ECO:0000256" key="4">
    <source>
        <dbReference type="ARBA" id="ARBA00022475"/>
    </source>
</evidence>
<dbReference type="EMBL" id="JACHLY010000001">
    <property type="protein sequence ID" value="MBB5997868.1"/>
    <property type="molecule type" value="Genomic_DNA"/>
</dbReference>
<proteinExistence type="inferred from homology"/>
<evidence type="ECO:0000256" key="1">
    <source>
        <dbReference type="ARBA" id="ARBA00004651"/>
    </source>
</evidence>
<feature type="region of interest" description="Disordered" evidence="8">
    <location>
        <begin position="1"/>
        <end position="20"/>
    </location>
</feature>
<keyword evidence="5 9" id="KW-0812">Transmembrane</keyword>
<feature type="transmembrane region" description="Helical" evidence="9">
    <location>
        <begin position="29"/>
        <end position="49"/>
    </location>
</feature>
<evidence type="ECO:0000256" key="8">
    <source>
        <dbReference type="SAM" id="MobiDB-lite"/>
    </source>
</evidence>
<evidence type="ECO:0000256" key="6">
    <source>
        <dbReference type="ARBA" id="ARBA00022989"/>
    </source>
</evidence>
<evidence type="ECO:0000313" key="10">
    <source>
        <dbReference type="EMBL" id="MBB5997868.1"/>
    </source>
</evidence>
<gene>
    <name evidence="10" type="ORF">HNR25_001619</name>
</gene>
<feature type="transmembrane region" description="Helical" evidence="9">
    <location>
        <begin position="83"/>
        <end position="100"/>
    </location>
</feature>
<reference evidence="10 11" key="1">
    <citation type="submission" date="2020-08" db="EMBL/GenBank/DDBJ databases">
        <title>Sequencing the genomes of 1000 actinobacteria strains.</title>
        <authorList>
            <person name="Klenk H.-P."/>
        </authorList>
    </citation>
    <scope>NUCLEOTIDE SEQUENCE [LARGE SCALE GENOMIC DNA]</scope>
    <source>
        <strain evidence="10 11">DSM 44593</strain>
    </source>
</reference>
<comment type="subcellular location">
    <subcellularLocation>
        <location evidence="1">Cell membrane</location>
        <topology evidence="1">Multi-pass membrane protein</topology>
    </subcellularLocation>
</comment>
<name>A0A841E9V6_9ACTN</name>
<protein>
    <submittedName>
        <fullName evidence="10">Iron complex transport system permease protein</fullName>
    </submittedName>
</protein>
<dbReference type="Pfam" id="PF01032">
    <property type="entry name" value="FecCD"/>
    <property type="match status" value="1"/>
</dbReference>
<dbReference type="InterPro" id="IPR037294">
    <property type="entry name" value="ABC_BtuC-like"/>
</dbReference>
<dbReference type="RefSeq" id="WP_312862411.1">
    <property type="nucleotide sequence ID" value="NZ_BAABKT010000023.1"/>
</dbReference>
<dbReference type="PANTHER" id="PTHR30472:SF1">
    <property type="entry name" value="FE(3+) DICITRATE TRANSPORT SYSTEM PERMEASE PROTEIN FECC-RELATED"/>
    <property type="match status" value="1"/>
</dbReference>
<dbReference type="AlphaFoldDB" id="A0A841E9V6"/>
<sequence>MTTSATAPPRGAGESAPSFGTGPRLRRRLAGLGLLLAVLAACAALSIAVGSRSIAPADVWSSLVAPDGDESSTIVHALRLPRTLLGAVVGVALGVAGVLMQSHTRNPIADPSLLGVAYGAACAVVLSIFLLGLTDVSTYVWFAIGGALAASVAVFAVASGGSRGPTPVTLLLAGAAMSAMLSAVTSAVVLLDESSLEVYRFWRIGSLSGRPEGVTAQVLPFVAAGLVLALAGSRGMNALALGDDVAASLGHRVRLVRASGVAAIALLAGGAVAAAGPIGFVGLVAPHAARAVTGPDHRWLVPYAALCGAALVLAADVAGRVVRGSGEVEAGIVLAVLGGPFFVALARRRRLIEL</sequence>
<comment type="caution">
    <text evidence="10">The sequence shown here is derived from an EMBL/GenBank/DDBJ whole genome shotgun (WGS) entry which is preliminary data.</text>
</comment>
<keyword evidence="4" id="KW-1003">Cell membrane</keyword>
<evidence type="ECO:0000256" key="5">
    <source>
        <dbReference type="ARBA" id="ARBA00022692"/>
    </source>
</evidence>
<evidence type="ECO:0000256" key="9">
    <source>
        <dbReference type="SAM" id="Phobius"/>
    </source>
</evidence>
<accession>A0A841E9V6</accession>
<comment type="similarity">
    <text evidence="2">Belongs to the binding-protein-dependent transport system permease family. FecCD subfamily.</text>
</comment>
<keyword evidence="6 9" id="KW-1133">Transmembrane helix</keyword>
<feature type="transmembrane region" description="Helical" evidence="9">
    <location>
        <begin position="139"/>
        <end position="158"/>
    </location>
</feature>
<dbReference type="InterPro" id="IPR000522">
    <property type="entry name" value="ABC_transptr_permease_BtuC"/>
</dbReference>
<dbReference type="SUPFAM" id="SSF81345">
    <property type="entry name" value="ABC transporter involved in vitamin B12 uptake, BtuC"/>
    <property type="match status" value="1"/>
</dbReference>
<dbReference type="CDD" id="cd06550">
    <property type="entry name" value="TM_ABC_iron-siderophores_like"/>
    <property type="match status" value="1"/>
</dbReference>